<comment type="caution">
    <text evidence="3">The sequence shown here is derived from an EMBL/GenBank/DDBJ whole genome shotgun (WGS) entry which is preliminary data.</text>
</comment>
<keyword evidence="2" id="KW-1133">Transmembrane helix</keyword>
<dbReference type="AlphaFoldDB" id="A0A7X9SN95"/>
<feature type="transmembrane region" description="Helical" evidence="2">
    <location>
        <begin position="335"/>
        <end position="357"/>
    </location>
</feature>
<keyword evidence="2" id="KW-0812">Transmembrane</keyword>
<feature type="region of interest" description="Disordered" evidence="1">
    <location>
        <begin position="228"/>
        <end position="286"/>
    </location>
</feature>
<feature type="transmembrane region" description="Helical" evidence="2">
    <location>
        <begin position="12"/>
        <end position="33"/>
    </location>
</feature>
<reference evidence="3 4" key="1">
    <citation type="submission" date="2020-04" db="EMBL/GenBank/DDBJ databases">
        <authorList>
            <person name="Hitch T.C.A."/>
            <person name="Wylensek D."/>
            <person name="Clavel T."/>
        </authorList>
    </citation>
    <scope>NUCLEOTIDE SEQUENCE [LARGE SCALE GENOMIC DNA]</scope>
    <source>
        <strain evidence="3 4">WB01_NA02</strain>
    </source>
</reference>
<feature type="transmembrane region" description="Helical" evidence="2">
    <location>
        <begin position="409"/>
        <end position="430"/>
    </location>
</feature>
<evidence type="ECO:0000256" key="1">
    <source>
        <dbReference type="SAM" id="MobiDB-lite"/>
    </source>
</evidence>
<evidence type="ECO:0000256" key="2">
    <source>
        <dbReference type="SAM" id="Phobius"/>
    </source>
</evidence>
<gene>
    <name evidence="3" type="ORF">HF849_09555</name>
</gene>
<organism evidence="3 4">
    <name type="scientific">Clostridium beijerinckii</name>
    <name type="common">Clostridium MP</name>
    <dbReference type="NCBI Taxonomy" id="1520"/>
    <lineage>
        <taxon>Bacteria</taxon>
        <taxon>Bacillati</taxon>
        <taxon>Bacillota</taxon>
        <taxon>Clostridia</taxon>
        <taxon>Eubacteriales</taxon>
        <taxon>Clostridiaceae</taxon>
        <taxon>Clostridium</taxon>
    </lineage>
</organism>
<dbReference type="RefSeq" id="WP_168981797.1">
    <property type="nucleotide sequence ID" value="NZ_JABAGD010000014.1"/>
</dbReference>
<feature type="compositionally biased region" description="Polar residues" evidence="1">
    <location>
        <begin position="275"/>
        <end position="286"/>
    </location>
</feature>
<keyword evidence="2" id="KW-0472">Membrane</keyword>
<sequence>MNKAKRSISIIIEMLLICSIIVAALSIFLRVIVLNKNTYITIFNKNNTYEQVKESIYDKIDSTLSAKNINYDIKESIITEDDIRKEADTMISGLIDYLETGENNIKPLDTEIYKQRVADVLQSIFGGLKSNKSDLSYNNNYNLENMAYERPKFKFSNMMVLRENSQDVGKSALKLEKLMSKDEAEARVREILKEKGLTEEQAIEKARKKGITEDQALKILAGYGITVDDDSKENESSPESIDNRDSNSASLSSDHNSSENSENESESVNNKVVGSASQTQPSKSIENQLNSIERKLQNEAENNIEKEVEKINLDKILGSNKLHILAKVTSMIYKMFWILMALPIIFMVALVKINGIGIDSSLRYIRNTVLLSGVILLVTPFAAYALRVYEKININQAYLVNTISYTIKYFLEILMMYGTIIFVLGLLMFLPKFIKRSNI</sequence>
<dbReference type="EMBL" id="JABAGD010000014">
    <property type="protein sequence ID" value="NMF05003.1"/>
    <property type="molecule type" value="Genomic_DNA"/>
</dbReference>
<dbReference type="Proteomes" id="UP000587880">
    <property type="component" value="Unassembled WGS sequence"/>
</dbReference>
<protein>
    <submittedName>
        <fullName evidence="3">Uncharacterized protein</fullName>
    </submittedName>
</protein>
<evidence type="ECO:0000313" key="4">
    <source>
        <dbReference type="Proteomes" id="UP000587880"/>
    </source>
</evidence>
<proteinExistence type="predicted"/>
<accession>A0A7X9SN95</accession>
<feature type="transmembrane region" description="Helical" evidence="2">
    <location>
        <begin position="369"/>
        <end position="389"/>
    </location>
</feature>
<evidence type="ECO:0000313" key="3">
    <source>
        <dbReference type="EMBL" id="NMF05003.1"/>
    </source>
</evidence>
<name>A0A7X9SN95_CLOBE</name>
<feature type="compositionally biased region" description="Low complexity" evidence="1">
    <location>
        <begin position="246"/>
        <end position="270"/>
    </location>
</feature>